<dbReference type="Proteomes" id="UP000198875">
    <property type="component" value="Unassembled WGS sequence"/>
</dbReference>
<sequence length="64" mass="7179">MTVIVTLRNGATVDYLRSGDAYVKHRSGALDVIRSGVKRPYSYAAGEWTDVQGDEKKSKTRFWA</sequence>
<accession>A0A0U0W4B0</accession>
<proteinExistence type="predicted"/>
<dbReference type="AlphaFoldDB" id="A0A0U0W4B0"/>
<evidence type="ECO:0000313" key="1">
    <source>
        <dbReference type="EMBL" id="CPR07161.1"/>
    </source>
</evidence>
<gene>
    <name evidence="1" type="ORF">BN971_00941</name>
</gene>
<dbReference type="RefSeq" id="WP_085181564.1">
    <property type="nucleotide sequence ID" value="NZ_CSTD01000001.1"/>
</dbReference>
<name>A0A0U0W4B0_MYCBE</name>
<reference evidence="1 2" key="1">
    <citation type="submission" date="2015-03" db="EMBL/GenBank/DDBJ databases">
        <authorList>
            <person name="Murphy D."/>
        </authorList>
    </citation>
    <scope>NUCLEOTIDE SEQUENCE [LARGE SCALE GENOMIC DNA]</scope>
    <source>
        <strain evidence="1 2">DSM 44277</strain>
    </source>
</reference>
<organism evidence="1 2">
    <name type="scientific">Mycobacterium bohemicum DSM 44277</name>
    <dbReference type="NCBI Taxonomy" id="1236609"/>
    <lineage>
        <taxon>Bacteria</taxon>
        <taxon>Bacillati</taxon>
        <taxon>Actinomycetota</taxon>
        <taxon>Actinomycetes</taxon>
        <taxon>Mycobacteriales</taxon>
        <taxon>Mycobacteriaceae</taxon>
        <taxon>Mycobacterium</taxon>
    </lineage>
</organism>
<protein>
    <submittedName>
        <fullName evidence="1">Uncharacterized protein</fullName>
    </submittedName>
</protein>
<evidence type="ECO:0000313" key="2">
    <source>
        <dbReference type="Proteomes" id="UP000198875"/>
    </source>
</evidence>
<dbReference type="EMBL" id="CSTD01000001">
    <property type="protein sequence ID" value="CPR07161.1"/>
    <property type="molecule type" value="Genomic_DNA"/>
</dbReference>
<dbReference type="OrthoDB" id="4633378at2"/>